<dbReference type="Pfam" id="PF16959">
    <property type="entry name" value="Collectrin"/>
    <property type="match status" value="1"/>
</dbReference>
<dbReference type="GO" id="GO:0035493">
    <property type="term" value="P:SNARE complex assembly"/>
    <property type="evidence" value="ECO:0007669"/>
    <property type="project" value="Ensembl"/>
</dbReference>
<keyword evidence="2" id="KW-1003">Cell membrane</keyword>
<accession>A0A8C6Y678</accession>
<evidence type="ECO:0000256" key="4">
    <source>
        <dbReference type="ARBA" id="ARBA00022692"/>
    </source>
</evidence>
<evidence type="ECO:0000256" key="8">
    <source>
        <dbReference type="ARBA" id="ARBA00023180"/>
    </source>
</evidence>
<keyword evidence="8" id="KW-0325">Glycoprotein</keyword>
<reference evidence="11" key="1">
    <citation type="submission" date="2025-08" db="UniProtKB">
        <authorList>
            <consortium name="Ensembl"/>
        </authorList>
    </citation>
    <scope>IDENTIFICATION</scope>
</reference>
<dbReference type="PANTHER" id="PTHR46884">
    <property type="entry name" value="COLLECTRIN"/>
    <property type="match status" value="1"/>
</dbReference>
<gene>
    <name evidence="11" type="primary">CLTRN</name>
</gene>
<dbReference type="GO" id="GO:1905737">
    <property type="term" value="P:positive regulation of L-proline import across plasma membrane"/>
    <property type="evidence" value="ECO:0007669"/>
    <property type="project" value="Ensembl"/>
</dbReference>
<dbReference type="GO" id="GO:0005737">
    <property type="term" value="C:cytoplasm"/>
    <property type="evidence" value="ECO:0007669"/>
    <property type="project" value="Ensembl"/>
</dbReference>
<evidence type="ECO:0000256" key="7">
    <source>
        <dbReference type="ARBA" id="ARBA00023136"/>
    </source>
</evidence>
<evidence type="ECO:0000256" key="6">
    <source>
        <dbReference type="ARBA" id="ARBA00022989"/>
    </source>
</evidence>
<dbReference type="GeneTree" id="ENSGT00940000160862"/>
<evidence type="ECO:0000256" key="2">
    <source>
        <dbReference type="ARBA" id="ARBA00022475"/>
    </source>
</evidence>
<protein>
    <submittedName>
        <fullName evidence="11">Collectrin, amino acid transport regulator</fullName>
    </submittedName>
</protein>
<reference evidence="11" key="2">
    <citation type="submission" date="2025-09" db="UniProtKB">
        <authorList>
            <consortium name="Ensembl"/>
        </authorList>
    </citation>
    <scope>IDENTIFICATION</scope>
</reference>
<dbReference type="Ensembl" id="ENSNNAT00000026395.1">
    <property type="protein sequence ID" value="ENSNNAP00000025175.1"/>
    <property type="gene ID" value="ENSNNAG00000016479.1"/>
</dbReference>
<keyword evidence="6 9" id="KW-1133">Transmembrane helix</keyword>
<feature type="transmembrane region" description="Helical" evidence="9">
    <location>
        <begin position="103"/>
        <end position="128"/>
    </location>
</feature>
<dbReference type="GO" id="GO:0031526">
    <property type="term" value="C:brush border membrane"/>
    <property type="evidence" value="ECO:0007669"/>
    <property type="project" value="Ensembl"/>
</dbReference>
<feature type="transmembrane region" description="Helical" evidence="9">
    <location>
        <begin position="21"/>
        <end position="46"/>
    </location>
</feature>
<keyword evidence="5" id="KW-0732">Signal</keyword>
<dbReference type="PANTHER" id="PTHR46884:SF1">
    <property type="entry name" value="COLLECTRIN"/>
    <property type="match status" value="1"/>
</dbReference>
<dbReference type="GO" id="GO:0035773">
    <property type="term" value="P:insulin secretion involved in cellular response to glucose stimulus"/>
    <property type="evidence" value="ECO:0007669"/>
    <property type="project" value="Ensembl"/>
</dbReference>
<keyword evidence="7 9" id="KW-0472">Membrane</keyword>
<evidence type="ECO:0000256" key="9">
    <source>
        <dbReference type="SAM" id="Phobius"/>
    </source>
</evidence>
<dbReference type="GO" id="GO:0070062">
    <property type="term" value="C:extracellular exosome"/>
    <property type="evidence" value="ECO:0007669"/>
    <property type="project" value="TreeGrafter"/>
</dbReference>
<proteinExistence type="predicted"/>
<comment type="subcellular location">
    <subcellularLocation>
        <location evidence="1">Cell membrane</location>
        <topology evidence="1">Single-pass type I membrane protein</topology>
    </subcellularLocation>
</comment>
<evidence type="ECO:0000259" key="10">
    <source>
        <dbReference type="PROSITE" id="PS52010"/>
    </source>
</evidence>
<keyword evidence="4 9" id="KW-0812">Transmembrane</keyword>
<keyword evidence="12" id="KW-1185">Reference proteome</keyword>
<dbReference type="PROSITE" id="PS52010">
    <property type="entry name" value="COLLECTRIN_LIKE"/>
    <property type="match status" value="1"/>
</dbReference>
<dbReference type="Proteomes" id="UP000694559">
    <property type="component" value="Unplaced"/>
</dbReference>
<evidence type="ECO:0000256" key="5">
    <source>
        <dbReference type="ARBA" id="ARBA00022729"/>
    </source>
</evidence>
<dbReference type="OrthoDB" id="9899436at2759"/>
<evidence type="ECO:0000313" key="11">
    <source>
        <dbReference type="Ensembl" id="ENSNNAP00000025175.1"/>
    </source>
</evidence>
<name>A0A8C6Y678_NAJNA</name>
<keyword evidence="3" id="KW-0597">Phosphoprotein</keyword>
<sequence length="178" mass="19649">MLRLKVTAWWLPRESVGRLTIVCFLILRISNVLLCNVTSRVSFWFVVTNSFPNITTIPRNDVEAAIRMNRNRINNAFLLTDDTLQFLEISPTLAPPAEQPRPIWLIAFGVTLCIIVIGIVLVVSFGIYHPWHVVPVPPLASGGHMSVVPLHMQAGAPAGCCMWHPDASGGCRRTQAAA</sequence>
<evidence type="ECO:0000256" key="3">
    <source>
        <dbReference type="ARBA" id="ARBA00022553"/>
    </source>
</evidence>
<evidence type="ECO:0000313" key="12">
    <source>
        <dbReference type="Proteomes" id="UP000694559"/>
    </source>
</evidence>
<feature type="domain" description="Collectrin-like" evidence="10">
    <location>
        <begin position="1"/>
        <end position="159"/>
    </location>
</feature>
<evidence type="ECO:0000256" key="1">
    <source>
        <dbReference type="ARBA" id="ARBA00004251"/>
    </source>
</evidence>
<dbReference type="InterPro" id="IPR031588">
    <property type="entry name" value="Collectrin_dom"/>
</dbReference>
<dbReference type="GO" id="GO:0042803">
    <property type="term" value="F:protein homodimerization activity"/>
    <property type="evidence" value="ECO:0007669"/>
    <property type="project" value="Ensembl"/>
</dbReference>
<dbReference type="AlphaFoldDB" id="A0A8C6Y678"/>
<dbReference type="InterPro" id="IPR042944">
    <property type="entry name" value="Collectrin"/>
</dbReference>
<dbReference type="GO" id="GO:0017156">
    <property type="term" value="P:calcium-ion regulated exocytosis"/>
    <property type="evidence" value="ECO:0007669"/>
    <property type="project" value="Ensembl"/>
</dbReference>
<organism evidence="11 12">
    <name type="scientific">Naja naja</name>
    <name type="common">Indian cobra</name>
    <dbReference type="NCBI Taxonomy" id="35670"/>
    <lineage>
        <taxon>Eukaryota</taxon>
        <taxon>Metazoa</taxon>
        <taxon>Chordata</taxon>
        <taxon>Craniata</taxon>
        <taxon>Vertebrata</taxon>
        <taxon>Euteleostomi</taxon>
        <taxon>Lepidosauria</taxon>
        <taxon>Squamata</taxon>
        <taxon>Bifurcata</taxon>
        <taxon>Unidentata</taxon>
        <taxon>Episquamata</taxon>
        <taxon>Toxicofera</taxon>
        <taxon>Serpentes</taxon>
        <taxon>Colubroidea</taxon>
        <taxon>Elapidae</taxon>
        <taxon>Elapinae</taxon>
        <taxon>Naja</taxon>
    </lineage>
</organism>
<dbReference type="GO" id="GO:0141109">
    <property type="term" value="F:transporter activator activity"/>
    <property type="evidence" value="ECO:0007669"/>
    <property type="project" value="Ensembl"/>
</dbReference>